<dbReference type="RefSeq" id="WP_143070715.1">
    <property type="nucleotide sequence ID" value="NZ_FOKU01000006.1"/>
</dbReference>
<sequence length="372" mass="43379">MKRTTVILLMFLGYTTLGAQETIARFKYEDAEKAFVAGNYQECIDNLDEAEKLLGKTAPNILHLKILAQYKFFEQDPYRSYEALETLRHNCSTYLSNYDISGLEEKYRDVYDLGNQLVEFPSSREEFDNVIKNVFLKYIEAIGGRKTLEKIESIFISGHVKQEKVGSWQYEERKIHGKSALSFFDEKKRKITTKWVNTAQTPFVYYTGGKRNKRILEHDMEGMLEGQLMKSLFPVLEWIGLLEDSHYTFALKPNQGKDKNLIQIIVTYQDESLPYLVVVYSFFNPETYLLTGQNTVYYPKDIDWQIQKEDYLALTKISYSNYLDVGGALLPMNKYVEQYRLGQNQKKHIKSIYKYTASKIILNASVEVSDFE</sequence>
<feature type="signal peptide" evidence="1">
    <location>
        <begin position="1"/>
        <end position="19"/>
    </location>
</feature>
<evidence type="ECO:0000256" key="1">
    <source>
        <dbReference type="SAM" id="SignalP"/>
    </source>
</evidence>
<comment type="caution">
    <text evidence="3">The sequence shown here is derived from an EMBL/GenBank/DDBJ whole genome shotgun (WGS) entry which is preliminary data.</text>
</comment>
<evidence type="ECO:0000313" key="2">
    <source>
        <dbReference type="EMBL" id="SFC11771.1"/>
    </source>
</evidence>
<dbReference type="Proteomes" id="UP000184031">
    <property type="component" value="Unassembled WGS sequence"/>
</dbReference>
<feature type="chain" id="PRO_5009923125" evidence="1">
    <location>
        <begin position="20"/>
        <end position="372"/>
    </location>
</feature>
<proteinExistence type="predicted"/>
<keyword evidence="5" id="KW-1185">Reference proteome</keyword>
<evidence type="ECO:0000313" key="4">
    <source>
        <dbReference type="Proteomes" id="UP000184031"/>
    </source>
</evidence>
<evidence type="ECO:0000313" key="3">
    <source>
        <dbReference type="EMBL" id="SHL25351.1"/>
    </source>
</evidence>
<protein>
    <submittedName>
        <fullName evidence="3">Uncharacterized protein</fullName>
    </submittedName>
</protein>
<dbReference type="OrthoDB" id="128937at2"/>
<dbReference type="AlphaFoldDB" id="A0A1M6Z4C5"/>
<organism evidence="3 4">
    <name type="scientific">Flagellimonas taeanensis</name>
    <dbReference type="NCBI Taxonomy" id="1005926"/>
    <lineage>
        <taxon>Bacteria</taxon>
        <taxon>Pseudomonadati</taxon>
        <taxon>Bacteroidota</taxon>
        <taxon>Flavobacteriia</taxon>
        <taxon>Flavobacteriales</taxon>
        <taxon>Flavobacteriaceae</taxon>
        <taxon>Flagellimonas</taxon>
    </lineage>
</organism>
<dbReference type="STRING" id="1055723.SAMN05216293_3068"/>
<evidence type="ECO:0000313" key="5">
    <source>
        <dbReference type="Proteomes" id="UP000198940"/>
    </source>
</evidence>
<reference evidence="3 4" key="1">
    <citation type="submission" date="2016-11" db="EMBL/GenBank/DDBJ databases">
        <authorList>
            <person name="Varghese N."/>
            <person name="Submissions S."/>
        </authorList>
    </citation>
    <scope>NUCLEOTIDE SEQUENCE [LARGE SCALE GENOMIC DNA]</scope>
    <source>
        <strain evidence="3 4">CGMCC 1.12174</strain>
        <strain evidence="2 5">DSM 26351</strain>
    </source>
</reference>
<keyword evidence="1" id="KW-0732">Signal</keyword>
<name>A0A1M6Z4C5_9FLAO</name>
<dbReference type="EMBL" id="FRAT01000008">
    <property type="protein sequence ID" value="SHL25351.1"/>
    <property type="molecule type" value="Genomic_DNA"/>
</dbReference>
<gene>
    <name evidence="2" type="ORF">SAMN04487891_10652</name>
    <name evidence="3" type="ORF">SAMN05216293_3068</name>
</gene>
<dbReference type="EMBL" id="FOKU01000006">
    <property type="protein sequence ID" value="SFC11771.1"/>
    <property type="molecule type" value="Genomic_DNA"/>
</dbReference>
<dbReference type="Proteomes" id="UP000198940">
    <property type="component" value="Unassembled WGS sequence"/>
</dbReference>
<accession>A0A1M6Z4C5</accession>